<dbReference type="AlphaFoldDB" id="M3B2R3"/>
<dbReference type="Proteomes" id="UP000016931">
    <property type="component" value="Unassembled WGS sequence"/>
</dbReference>
<sequence>MGDLRYRLSLTILNIFFPPLALLIVCGPDMTFAVNCLLYIFAIIPSHIHGLYVSCVYFHRRRKVRKGRYPGSQTKALIYSPHVLNGGAKQSLVDSLYWAEKEKSPRS</sequence>
<accession>M3B2R3</accession>
<dbReference type="Pfam" id="PF01679">
    <property type="entry name" value="Pmp3"/>
    <property type="match status" value="1"/>
</dbReference>
<reference evidence="7 8" key="1">
    <citation type="journal article" date="2012" name="PLoS Pathog.">
        <title>Diverse lifestyles and strategies of plant pathogenesis encoded in the genomes of eighteen Dothideomycetes fungi.</title>
        <authorList>
            <person name="Ohm R.A."/>
            <person name="Feau N."/>
            <person name="Henrissat B."/>
            <person name="Schoch C.L."/>
            <person name="Horwitz B.A."/>
            <person name="Barry K.W."/>
            <person name="Condon B.J."/>
            <person name="Copeland A.C."/>
            <person name="Dhillon B."/>
            <person name="Glaser F."/>
            <person name="Hesse C.N."/>
            <person name="Kosti I."/>
            <person name="LaButti K."/>
            <person name="Lindquist E.A."/>
            <person name="Lucas S."/>
            <person name="Salamov A.A."/>
            <person name="Bradshaw R.E."/>
            <person name="Ciuffetti L."/>
            <person name="Hamelin R.C."/>
            <person name="Kema G.H.J."/>
            <person name="Lawrence C."/>
            <person name="Scott J.A."/>
            <person name="Spatafora J.W."/>
            <person name="Turgeon B.G."/>
            <person name="de Wit P.J.G.M."/>
            <person name="Zhong S."/>
            <person name="Goodwin S.B."/>
            <person name="Grigoriev I.V."/>
        </authorList>
    </citation>
    <scope>NUCLEOTIDE SEQUENCE [LARGE SCALE GENOMIC DNA]</scope>
    <source>
        <strain evidence="7 8">SO2202</strain>
    </source>
</reference>
<protein>
    <submittedName>
        <fullName evidence="7">Uncharacterized protein</fullName>
    </submittedName>
</protein>
<dbReference type="OrthoDB" id="2152119at2759"/>
<evidence type="ECO:0000256" key="1">
    <source>
        <dbReference type="ARBA" id="ARBA00004370"/>
    </source>
</evidence>
<dbReference type="EMBL" id="KB456262">
    <property type="protein sequence ID" value="EMF14067.1"/>
    <property type="molecule type" value="Genomic_DNA"/>
</dbReference>
<dbReference type="HOGENOM" id="CLU_107649_1_0_1"/>
<dbReference type="GeneID" id="27898291"/>
<evidence type="ECO:0000256" key="6">
    <source>
        <dbReference type="SAM" id="Phobius"/>
    </source>
</evidence>
<feature type="transmembrane region" description="Helical" evidence="6">
    <location>
        <begin position="37"/>
        <end position="58"/>
    </location>
</feature>
<evidence type="ECO:0000313" key="7">
    <source>
        <dbReference type="EMBL" id="EMF14067.1"/>
    </source>
</evidence>
<comment type="subcellular location">
    <subcellularLocation>
        <location evidence="1">Membrane</location>
    </subcellularLocation>
</comment>
<dbReference type="eggNOG" id="ENOG502ST26">
    <property type="taxonomic scope" value="Eukaryota"/>
</dbReference>
<dbReference type="InterPro" id="IPR000612">
    <property type="entry name" value="PMP3"/>
</dbReference>
<gene>
    <name evidence="7" type="ORF">SEPMUDRAFT_115360</name>
</gene>
<evidence type="ECO:0000256" key="3">
    <source>
        <dbReference type="ARBA" id="ARBA00022692"/>
    </source>
</evidence>
<proteinExistence type="inferred from homology"/>
<dbReference type="OMA" id="IHGMYIS"/>
<evidence type="ECO:0000256" key="5">
    <source>
        <dbReference type="ARBA" id="ARBA00023136"/>
    </source>
</evidence>
<keyword evidence="3 6" id="KW-0812">Transmembrane</keyword>
<organism evidence="7 8">
    <name type="scientific">Sphaerulina musiva (strain SO2202)</name>
    <name type="common">Poplar stem canker fungus</name>
    <name type="synonym">Septoria musiva</name>
    <dbReference type="NCBI Taxonomy" id="692275"/>
    <lineage>
        <taxon>Eukaryota</taxon>
        <taxon>Fungi</taxon>
        <taxon>Dikarya</taxon>
        <taxon>Ascomycota</taxon>
        <taxon>Pezizomycotina</taxon>
        <taxon>Dothideomycetes</taxon>
        <taxon>Dothideomycetidae</taxon>
        <taxon>Mycosphaerellales</taxon>
        <taxon>Mycosphaerellaceae</taxon>
        <taxon>Sphaerulina</taxon>
    </lineage>
</organism>
<evidence type="ECO:0000256" key="2">
    <source>
        <dbReference type="ARBA" id="ARBA00009530"/>
    </source>
</evidence>
<dbReference type="RefSeq" id="XP_016762188.1">
    <property type="nucleotide sequence ID" value="XM_016901154.1"/>
</dbReference>
<name>M3B2R3_SPHMS</name>
<evidence type="ECO:0000313" key="8">
    <source>
        <dbReference type="Proteomes" id="UP000016931"/>
    </source>
</evidence>
<keyword evidence="4 6" id="KW-1133">Transmembrane helix</keyword>
<evidence type="ECO:0000256" key="4">
    <source>
        <dbReference type="ARBA" id="ARBA00022989"/>
    </source>
</evidence>
<keyword evidence="8" id="KW-1185">Reference proteome</keyword>
<dbReference type="GO" id="GO:0016020">
    <property type="term" value="C:membrane"/>
    <property type="evidence" value="ECO:0007669"/>
    <property type="project" value="UniProtKB-SubCell"/>
</dbReference>
<comment type="similarity">
    <text evidence="2">Belongs to the UPF0057 (PMP3) family.</text>
</comment>
<feature type="transmembrane region" description="Helical" evidence="6">
    <location>
        <begin position="12"/>
        <end position="31"/>
    </location>
</feature>
<keyword evidence="5 6" id="KW-0472">Membrane</keyword>